<dbReference type="AlphaFoldDB" id="A0A1I1NYD4"/>
<dbReference type="GO" id="GO:0032259">
    <property type="term" value="P:methylation"/>
    <property type="evidence" value="ECO:0007669"/>
    <property type="project" value="UniProtKB-KW"/>
</dbReference>
<dbReference type="Proteomes" id="UP000198639">
    <property type="component" value="Unassembled WGS sequence"/>
</dbReference>
<keyword evidence="3" id="KW-1185">Reference proteome</keyword>
<dbReference type="OrthoDB" id="6681190at2"/>
<dbReference type="InterPro" id="IPR029063">
    <property type="entry name" value="SAM-dependent_MTases_sf"/>
</dbReference>
<name>A0A1I1NYD4_9BURK</name>
<proteinExistence type="predicted"/>
<keyword evidence="2" id="KW-0489">Methyltransferase</keyword>
<evidence type="ECO:0000259" key="1">
    <source>
        <dbReference type="Pfam" id="PF13649"/>
    </source>
</evidence>
<feature type="domain" description="Methyltransferase" evidence="1">
    <location>
        <begin position="45"/>
        <end position="134"/>
    </location>
</feature>
<protein>
    <submittedName>
        <fullName evidence="2">Methyltransferase domain-containing protein</fullName>
    </submittedName>
</protein>
<dbReference type="Gene3D" id="3.40.50.150">
    <property type="entry name" value="Vaccinia Virus protein VP39"/>
    <property type="match status" value="1"/>
</dbReference>
<sequence>MDHASTAIAYDGLAERWVDGRFNSANGIGQHERALGFVQGGGWALNVGCGCSTRFNALMRGAGLQIEGIDISARMVALARAADPGVPVMQADVCEWLPGRSYRFISAWDSLWHVRLAQQRAVMGKLMAALEPGGVLIFSAGGLDAEDEHVDATMGPPLYYSTLGIAGLLDVVKEASCVCRHLEFDQHPEQHLYVIVQRPG</sequence>
<dbReference type="InterPro" id="IPR041698">
    <property type="entry name" value="Methyltransf_25"/>
</dbReference>
<gene>
    <name evidence="2" type="ORF">SAMN05216204_11489</name>
</gene>
<evidence type="ECO:0000313" key="2">
    <source>
        <dbReference type="EMBL" id="SFD02557.1"/>
    </source>
</evidence>
<dbReference type="GO" id="GO:0008168">
    <property type="term" value="F:methyltransferase activity"/>
    <property type="evidence" value="ECO:0007669"/>
    <property type="project" value="UniProtKB-KW"/>
</dbReference>
<keyword evidence="2" id="KW-0808">Transferase</keyword>
<organism evidence="2 3">
    <name type="scientific">Massilia yuzhufengensis</name>
    <dbReference type="NCBI Taxonomy" id="1164594"/>
    <lineage>
        <taxon>Bacteria</taxon>
        <taxon>Pseudomonadati</taxon>
        <taxon>Pseudomonadota</taxon>
        <taxon>Betaproteobacteria</taxon>
        <taxon>Burkholderiales</taxon>
        <taxon>Oxalobacteraceae</taxon>
        <taxon>Telluria group</taxon>
        <taxon>Massilia</taxon>
    </lineage>
</organism>
<accession>A0A1I1NYD4</accession>
<dbReference type="STRING" id="1164594.SAMN05216204_11489"/>
<reference evidence="3" key="1">
    <citation type="submission" date="2016-10" db="EMBL/GenBank/DDBJ databases">
        <authorList>
            <person name="Varghese N."/>
            <person name="Submissions S."/>
        </authorList>
    </citation>
    <scope>NUCLEOTIDE SEQUENCE [LARGE SCALE GENOMIC DNA]</scope>
    <source>
        <strain evidence="3">CGMCC 1.12041</strain>
    </source>
</reference>
<dbReference type="RefSeq" id="WP_091875070.1">
    <property type="nucleotide sequence ID" value="NZ_FOLD01000014.1"/>
</dbReference>
<evidence type="ECO:0000313" key="3">
    <source>
        <dbReference type="Proteomes" id="UP000198639"/>
    </source>
</evidence>
<dbReference type="Pfam" id="PF13649">
    <property type="entry name" value="Methyltransf_25"/>
    <property type="match status" value="1"/>
</dbReference>
<dbReference type="CDD" id="cd02440">
    <property type="entry name" value="AdoMet_MTases"/>
    <property type="match status" value="1"/>
</dbReference>
<dbReference type="SUPFAM" id="SSF53335">
    <property type="entry name" value="S-adenosyl-L-methionine-dependent methyltransferases"/>
    <property type="match status" value="1"/>
</dbReference>
<dbReference type="EMBL" id="FOLD01000014">
    <property type="protein sequence ID" value="SFD02557.1"/>
    <property type="molecule type" value="Genomic_DNA"/>
</dbReference>